<dbReference type="SUPFAM" id="SSF54427">
    <property type="entry name" value="NTF2-like"/>
    <property type="match status" value="1"/>
</dbReference>
<dbReference type="AlphaFoldDB" id="A0A4S8P427"/>
<evidence type="ECO:0000313" key="2">
    <source>
        <dbReference type="EMBL" id="THV24787.1"/>
    </source>
</evidence>
<protein>
    <recommendedName>
        <fullName evidence="1">SnoaL-like domain-containing protein</fullName>
    </recommendedName>
</protein>
<proteinExistence type="predicted"/>
<reference evidence="2 3" key="1">
    <citation type="submission" date="2019-04" db="EMBL/GenBank/DDBJ databases">
        <title>Genome sequence of strain shin9-1.</title>
        <authorList>
            <person name="Gao J."/>
            <person name="Sun J."/>
        </authorList>
    </citation>
    <scope>NUCLEOTIDE SEQUENCE [LARGE SCALE GENOMIC DNA]</scope>
    <source>
        <strain evidence="3">shin9-1</strain>
    </source>
</reference>
<dbReference type="Gene3D" id="3.10.450.50">
    <property type="match status" value="1"/>
</dbReference>
<organism evidence="2 3">
    <name type="scientific">Peteryoungia ipomoeae</name>
    <dbReference type="NCBI Taxonomy" id="1210932"/>
    <lineage>
        <taxon>Bacteria</taxon>
        <taxon>Pseudomonadati</taxon>
        <taxon>Pseudomonadota</taxon>
        <taxon>Alphaproteobacteria</taxon>
        <taxon>Hyphomicrobiales</taxon>
        <taxon>Rhizobiaceae</taxon>
        <taxon>Peteryoungia</taxon>
    </lineage>
</organism>
<feature type="domain" description="SnoaL-like" evidence="1">
    <location>
        <begin position="8"/>
        <end position="114"/>
    </location>
</feature>
<accession>A0A4S8P427</accession>
<keyword evidence="3" id="KW-1185">Reference proteome</keyword>
<gene>
    <name evidence="2" type="ORF">FAA97_00790</name>
</gene>
<dbReference type="OrthoDB" id="8373190at2"/>
<dbReference type="InterPro" id="IPR037401">
    <property type="entry name" value="SnoaL-like"/>
</dbReference>
<evidence type="ECO:0000259" key="1">
    <source>
        <dbReference type="Pfam" id="PF12680"/>
    </source>
</evidence>
<dbReference type="InterPro" id="IPR032710">
    <property type="entry name" value="NTF2-like_dom_sf"/>
</dbReference>
<evidence type="ECO:0000313" key="3">
    <source>
        <dbReference type="Proteomes" id="UP000308828"/>
    </source>
</evidence>
<dbReference type="EMBL" id="STGV01000001">
    <property type="protein sequence ID" value="THV24787.1"/>
    <property type="molecule type" value="Genomic_DNA"/>
</dbReference>
<dbReference type="RefSeq" id="WP_136596635.1">
    <property type="nucleotide sequence ID" value="NZ_STGV01000001.1"/>
</dbReference>
<dbReference type="Pfam" id="PF12680">
    <property type="entry name" value="SnoaL_2"/>
    <property type="match status" value="1"/>
</dbReference>
<comment type="caution">
    <text evidence="2">The sequence shown here is derived from an EMBL/GenBank/DDBJ whole genome shotgun (WGS) entry which is preliminary data.</text>
</comment>
<sequence>MSVQDQVLAVLDAFNRHDFDALMSGFSDEAILDLPDGIRVIGRSSFRDTLSAYVLRHSLQVEDAIVMTDEAGFKVAVECTLKGQDHRRIDARPPGGGDPYSLPAVLVLERDNGQFGRFSLFTQVAP</sequence>
<dbReference type="Proteomes" id="UP000308828">
    <property type="component" value="Unassembled WGS sequence"/>
</dbReference>
<name>A0A4S8P427_9HYPH</name>